<organism evidence="1 2">
    <name type="scientific">Terrimicrobium sacchariphilum</name>
    <dbReference type="NCBI Taxonomy" id="690879"/>
    <lineage>
        <taxon>Bacteria</taxon>
        <taxon>Pseudomonadati</taxon>
        <taxon>Verrucomicrobiota</taxon>
        <taxon>Terrimicrobiia</taxon>
        <taxon>Terrimicrobiales</taxon>
        <taxon>Terrimicrobiaceae</taxon>
        <taxon>Terrimicrobium</taxon>
    </lineage>
</organism>
<dbReference type="InParanoid" id="A0A146G9X1"/>
<dbReference type="STRING" id="690879.TSACC_22486"/>
<reference evidence="2" key="1">
    <citation type="journal article" date="2017" name="Genome Announc.">
        <title>Draft Genome Sequence of Terrimicrobium sacchariphilum NM-5T, a Facultative Anaerobic Soil Bacterium of the Class Spartobacteria.</title>
        <authorList>
            <person name="Qiu Y.L."/>
            <person name="Tourlousse D.M."/>
            <person name="Matsuura N."/>
            <person name="Ohashi A."/>
            <person name="Sekiguchi Y."/>
        </authorList>
    </citation>
    <scope>NUCLEOTIDE SEQUENCE [LARGE SCALE GENOMIC DNA]</scope>
    <source>
        <strain evidence="2">NM-5</strain>
    </source>
</reference>
<name>A0A146G9X1_TERSA</name>
<gene>
    <name evidence="1" type="ORF">TSACC_22486</name>
</gene>
<dbReference type="RefSeq" id="WP_075079730.1">
    <property type="nucleotide sequence ID" value="NZ_BDCO01000002.1"/>
</dbReference>
<dbReference type="Proteomes" id="UP000076023">
    <property type="component" value="Unassembled WGS sequence"/>
</dbReference>
<protein>
    <submittedName>
        <fullName evidence="1">Uncharacterized protein</fullName>
    </submittedName>
</protein>
<comment type="caution">
    <text evidence="1">The sequence shown here is derived from an EMBL/GenBank/DDBJ whole genome shotgun (WGS) entry which is preliminary data.</text>
</comment>
<proteinExistence type="predicted"/>
<dbReference type="AlphaFoldDB" id="A0A146G9X1"/>
<sequence length="87" mass="9944">MFLLIYRPMAYKEKCKSCGRCPRAREAGRAVLATVYQEVLFQPGRRDPWQREAARLAAQYLATGRPEHRLAFARHVGGMLHAEAGRE</sequence>
<evidence type="ECO:0000313" key="2">
    <source>
        <dbReference type="Proteomes" id="UP000076023"/>
    </source>
</evidence>
<keyword evidence="2" id="KW-1185">Reference proteome</keyword>
<dbReference type="EMBL" id="BDCO01000002">
    <property type="protein sequence ID" value="GAT34063.1"/>
    <property type="molecule type" value="Genomic_DNA"/>
</dbReference>
<evidence type="ECO:0000313" key="1">
    <source>
        <dbReference type="EMBL" id="GAT34063.1"/>
    </source>
</evidence>
<accession>A0A146G9X1</accession>